<proteinExistence type="inferred from homology"/>
<evidence type="ECO:0000259" key="3">
    <source>
        <dbReference type="PROSITE" id="PS51819"/>
    </source>
</evidence>
<organism evidence="4">
    <name type="scientific">marine metagenome</name>
    <dbReference type="NCBI Taxonomy" id="408172"/>
    <lineage>
        <taxon>unclassified sequences</taxon>
        <taxon>metagenomes</taxon>
        <taxon>ecological metagenomes</taxon>
    </lineage>
</organism>
<accession>A0A381VIL3</accession>
<gene>
    <name evidence="4" type="ORF">METZ01_LOCUS92878</name>
</gene>
<dbReference type="InterPro" id="IPR051785">
    <property type="entry name" value="MMCE/EMCE_epimerase"/>
</dbReference>
<dbReference type="InterPro" id="IPR037523">
    <property type="entry name" value="VOC_core"/>
</dbReference>
<dbReference type="InterPro" id="IPR029068">
    <property type="entry name" value="Glyas_Bleomycin-R_OHBP_Dase"/>
</dbReference>
<feature type="domain" description="VOC" evidence="3">
    <location>
        <begin position="2"/>
        <end position="130"/>
    </location>
</feature>
<reference evidence="4" key="1">
    <citation type="submission" date="2018-05" db="EMBL/GenBank/DDBJ databases">
        <authorList>
            <person name="Lanie J.A."/>
            <person name="Ng W.-L."/>
            <person name="Kazmierczak K.M."/>
            <person name="Andrzejewski T.M."/>
            <person name="Davidsen T.M."/>
            <person name="Wayne K.J."/>
            <person name="Tettelin H."/>
            <person name="Glass J.I."/>
            <person name="Rusch D."/>
            <person name="Podicherti R."/>
            <person name="Tsui H.-C.T."/>
            <person name="Winkler M.E."/>
        </authorList>
    </citation>
    <scope>NUCLEOTIDE SEQUENCE</scope>
</reference>
<dbReference type="SUPFAM" id="SSF54593">
    <property type="entry name" value="Glyoxalase/Bleomycin resistance protein/Dihydroxybiphenyl dioxygenase"/>
    <property type="match status" value="1"/>
</dbReference>
<dbReference type="PANTHER" id="PTHR43048">
    <property type="entry name" value="METHYLMALONYL-COA EPIMERASE"/>
    <property type="match status" value="1"/>
</dbReference>
<dbReference type="Pfam" id="PF13669">
    <property type="entry name" value="Glyoxalase_4"/>
    <property type="match status" value="1"/>
</dbReference>
<dbReference type="CDD" id="cd07249">
    <property type="entry name" value="MMCE"/>
    <property type="match status" value="1"/>
</dbReference>
<comment type="similarity">
    <text evidence="1">Belongs to the methylmalonyl-CoA epimerase family.</text>
</comment>
<dbReference type="AlphaFoldDB" id="A0A381VIL3"/>
<evidence type="ECO:0000256" key="1">
    <source>
        <dbReference type="ARBA" id="ARBA00009308"/>
    </source>
</evidence>
<dbReference type="PANTHER" id="PTHR43048:SF3">
    <property type="entry name" value="METHYLMALONYL-COA EPIMERASE, MITOCHONDRIAL"/>
    <property type="match status" value="1"/>
</dbReference>
<keyword evidence="2" id="KW-0479">Metal-binding</keyword>
<evidence type="ECO:0000313" key="4">
    <source>
        <dbReference type="EMBL" id="SVA40024.1"/>
    </source>
</evidence>
<evidence type="ECO:0000256" key="2">
    <source>
        <dbReference type="ARBA" id="ARBA00022723"/>
    </source>
</evidence>
<name>A0A381VIL3_9ZZZZ</name>
<dbReference type="EMBL" id="UINC01008903">
    <property type="protein sequence ID" value="SVA40024.1"/>
    <property type="molecule type" value="Genomic_DNA"/>
</dbReference>
<dbReference type="PROSITE" id="PS51819">
    <property type="entry name" value="VOC"/>
    <property type="match status" value="1"/>
</dbReference>
<dbReference type="GO" id="GO:0046491">
    <property type="term" value="P:L-methylmalonyl-CoA metabolic process"/>
    <property type="evidence" value="ECO:0007669"/>
    <property type="project" value="TreeGrafter"/>
</dbReference>
<sequence length="132" mass="14432">MSIEHIGIAVGQLENRSPFWAHVLGIKHASTEIVKHEGVKTDIYDTGSGKVELLKSISDDSTIEKFLNKKGEGIHHVCFQVDDIEQAIIELKENNISIVSEKPSIGAEGYKIVFIHPKSTGGVLVELAEKAT</sequence>
<dbReference type="InterPro" id="IPR017515">
    <property type="entry name" value="MeMalonyl-CoA_epimerase"/>
</dbReference>
<dbReference type="GO" id="GO:0046872">
    <property type="term" value="F:metal ion binding"/>
    <property type="evidence" value="ECO:0007669"/>
    <property type="project" value="UniProtKB-KW"/>
</dbReference>
<dbReference type="Gene3D" id="3.10.180.10">
    <property type="entry name" value="2,3-Dihydroxybiphenyl 1,2-Dioxygenase, domain 1"/>
    <property type="match status" value="1"/>
</dbReference>
<protein>
    <recommendedName>
        <fullName evidence="3">VOC domain-containing protein</fullName>
    </recommendedName>
</protein>
<dbReference type="GO" id="GO:0004493">
    <property type="term" value="F:methylmalonyl-CoA epimerase activity"/>
    <property type="evidence" value="ECO:0007669"/>
    <property type="project" value="TreeGrafter"/>
</dbReference>
<dbReference type="NCBIfam" id="TIGR03081">
    <property type="entry name" value="metmalonyl_epim"/>
    <property type="match status" value="1"/>
</dbReference>